<keyword evidence="1" id="KW-0812">Transmembrane</keyword>
<feature type="transmembrane region" description="Helical" evidence="1">
    <location>
        <begin position="217"/>
        <end position="235"/>
    </location>
</feature>
<feature type="transmembrane region" description="Helical" evidence="1">
    <location>
        <begin position="256"/>
        <end position="284"/>
    </location>
</feature>
<feature type="transmembrane region" description="Helical" evidence="1">
    <location>
        <begin position="304"/>
        <end position="324"/>
    </location>
</feature>
<keyword evidence="1" id="KW-0472">Membrane</keyword>
<feature type="transmembrane region" description="Helical" evidence="1">
    <location>
        <begin position="12"/>
        <end position="30"/>
    </location>
</feature>
<dbReference type="Proteomes" id="UP000342249">
    <property type="component" value="Unassembled WGS sequence"/>
</dbReference>
<name>A0A5N7J1C1_9CLOT</name>
<organism evidence="2 3">
    <name type="scientific">Clostridium estertheticum</name>
    <dbReference type="NCBI Taxonomy" id="238834"/>
    <lineage>
        <taxon>Bacteria</taxon>
        <taxon>Bacillati</taxon>
        <taxon>Bacillota</taxon>
        <taxon>Clostridia</taxon>
        <taxon>Eubacteriales</taxon>
        <taxon>Clostridiaceae</taxon>
        <taxon>Clostridium</taxon>
    </lineage>
</organism>
<dbReference type="RefSeq" id="WP_152752278.1">
    <property type="nucleotide sequence ID" value="NZ_SPSE01000029.1"/>
</dbReference>
<protein>
    <submittedName>
        <fullName evidence="2">ABC transporter permease</fullName>
    </submittedName>
</protein>
<sequence length="429" mass="49865">MFNLFLKECKQLGKSLIYIVFICITIVFYTTQYFSEIKGNDPQYQGSALIKPSYVQDVEKYNKENDGYPYGSTHEEIPKQVIPNATLMMYEEHMQGTYSAYPHVLHKNVKLDKEGTKRIEEILCQTTGKSLSELDKLHKTEKWSEIHFSSSSKDYSSFKGLMEEANNIIGKKSNYSKENLKHFGVRPITYEESMKTYKDLIEKDKITNGFARMFSDFMGIVMGLFPVFVVVSFIRKDIKSNMKQVIYSRRVSSTKLILSRYSALVIMMMIPILLLACISTLQIVSFSEKLNLTVDYFAFFKYSIGWLMPTLMAVTAVGMFLTLLTETAIAIPVQMIWWYSSVFKDVLIGSYDLSQLVIRFNTIYDRDEFVSIINNIFLNRMFFISISAIFVIASIYILNLKRIGRIDFYDKYSKYFTNFKSKFKNSFSK</sequence>
<evidence type="ECO:0000313" key="3">
    <source>
        <dbReference type="Proteomes" id="UP000342249"/>
    </source>
</evidence>
<evidence type="ECO:0000256" key="1">
    <source>
        <dbReference type="SAM" id="Phobius"/>
    </source>
</evidence>
<feature type="transmembrane region" description="Helical" evidence="1">
    <location>
        <begin position="336"/>
        <end position="358"/>
    </location>
</feature>
<keyword evidence="1" id="KW-1133">Transmembrane helix</keyword>
<dbReference type="EMBL" id="SPSF01000028">
    <property type="protein sequence ID" value="MPQ62537.1"/>
    <property type="molecule type" value="Genomic_DNA"/>
</dbReference>
<dbReference type="AlphaFoldDB" id="A0A5N7J1C1"/>
<evidence type="ECO:0000313" key="2">
    <source>
        <dbReference type="EMBL" id="MPQ62537.1"/>
    </source>
</evidence>
<reference evidence="2 3" key="1">
    <citation type="journal article" date="2019" name="Lett. Appl. Microbiol.">
        <title>A case of 'blown pack' spoilage of vacuum-packaged pork likely associated with Clostridium estertheticum in Canada.</title>
        <authorList>
            <person name="Zhang P."/>
            <person name="Ward P."/>
            <person name="McMullen L.M."/>
            <person name="Yang X."/>
        </authorList>
    </citation>
    <scope>NUCLEOTIDE SEQUENCE [LARGE SCALE GENOMIC DNA]</scope>
    <source>
        <strain evidence="2 3">MA19</strain>
    </source>
</reference>
<gene>
    <name evidence="2" type="ORF">E4V82_10490</name>
</gene>
<comment type="caution">
    <text evidence="2">The sequence shown here is derived from an EMBL/GenBank/DDBJ whole genome shotgun (WGS) entry which is preliminary data.</text>
</comment>
<proteinExistence type="predicted"/>
<accession>A0A5N7J1C1</accession>
<feature type="transmembrane region" description="Helical" evidence="1">
    <location>
        <begin position="378"/>
        <end position="398"/>
    </location>
</feature>